<feature type="domain" description="Right handed beta helix" evidence="2">
    <location>
        <begin position="67"/>
        <end position="175"/>
    </location>
</feature>
<dbReference type="Proteomes" id="UP000184608">
    <property type="component" value="Unassembled WGS sequence"/>
</dbReference>
<dbReference type="SMART" id="SM00710">
    <property type="entry name" value="PbH1"/>
    <property type="match status" value="5"/>
</dbReference>
<feature type="signal peptide" evidence="1">
    <location>
        <begin position="1"/>
        <end position="26"/>
    </location>
</feature>
<dbReference type="STRING" id="1216006.VA7868_02807"/>
<dbReference type="AlphaFoldDB" id="A0A1M5ZIQ8"/>
<accession>A0A1M5ZIQ8</accession>
<dbReference type="OrthoDB" id="2986171at2"/>
<evidence type="ECO:0000313" key="3">
    <source>
        <dbReference type="EMBL" id="SHI24187.1"/>
    </source>
</evidence>
<dbReference type="Pfam" id="PF13229">
    <property type="entry name" value="Beta_helix"/>
    <property type="match status" value="1"/>
</dbReference>
<protein>
    <recommendedName>
        <fullName evidence="2">Right handed beta helix domain-containing protein</fullName>
    </recommendedName>
</protein>
<dbReference type="InterPro" id="IPR039448">
    <property type="entry name" value="Beta_helix"/>
</dbReference>
<keyword evidence="1" id="KW-0732">Signal</keyword>
<evidence type="ECO:0000313" key="4">
    <source>
        <dbReference type="Proteomes" id="UP000184608"/>
    </source>
</evidence>
<dbReference type="RefSeq" id="WP_073604442.1">
    <property type="nucleotide sequence ID" value="NZ_FQXZ01000030.1"/>
</dbReference>
<name>A0A1M5ZIQ8_9VIBR</name>
<organism evidence="3 4">
    <name type="scientific">Vibrio aerogenes CECT 7868</name>
    <dbReference type="NCBI Taxonomy" id="1216006"/>
    <lineage>
        <taxon>Bacteria</taxon>
        <taxon>Pseudomonadati</taxon>
        <taxon>Pseudomonadota</taxon>
        <taxon>Gammaproteobacteria</taxon>
        <taxon>Vibrionales</taxon>
        <taxon>Vibrionaceae</taxon>
        <taxon>Vibrio</taxon>
    </lineage>
</organism>
<sequence length="278" mass="29183">MKNTKLKLSLTTMVLTCSLFSISTIAADTSTISSKPSDTVKLRTGTYDFGGRTIDGSGVGTGKPLFSCNKQAKVTIKNLTVTNNPRYAMFIRSCDNLKISNFTMKNMSKSKGGIRFDKGYASKNVTIGTIKASHVGGHALELWDVDGYSISKVNADNTTGCGVLVNRSKNGTIGTVTGDKNAQGGGYATLRFANNNGKVTVNKVKSRNSGRGFFSVSGSSNATVKSVDISGSTKEGIYIQDAKNTKVLGGKSRGNPNCRIRGGSGNSIKADCGGKIAN</sequence>
<dbReference type="SUPFAM" id="SSF51126">
    <property type="entry name" value="Pectin lyase-like"/>
    <property type="match status" value="2"/>
</dbReference>
<dbReference type="InterPro" id="IPR012334">
    <property type="entry name" value="Pectin_lyas_fold"/>
</dbReference>
<feature type="chain" id="PRO_5012047961" description="Right handed beta helix domain-containing protein" evidence="1">
    <location>
        <begin position="27"/>
        <end position="278"/>
    </location>
</feature>
<keyword evidence="4" id="KW-1185">Reference proteome</keyword>
<evidence type="ECO:0000259" key="2">
    <source>
        <dbReference type="Pfam" id="PF13229"/>
    </source>
</evidence>
<evidence type="ECO:0000256" key="1">
    <source>
        <dbReference type="SAM" id="SignalP"/>
    </source>
</evidence>
<gene>
    <name evidence="3" type="ORF">VA7868_02807</name>
</gene>
<reference evidence="3 4" key="1">
    <citation type="submission" date="2016-11" db="EMBL/GenBank/DDBJ databases">
        <authorList>
            <person name="Jaros S."/>
            <person name="Januszkiewicz K."/>
            <person name="Wedrychowicz H."/>
        </authorList>
    </citation>
    <scope>NUCLEOTIDE SEQUENCE [LARGE SCALE GENOMIC DNA]</scope>
    <source>
        <strain evidence="3 4">CECT 7868</strain>
    </source>
</reference>
<proteinExistence type="predicted"/>
<dbReference type="InterPro" id="IPR011050">
    <property type="entry name" value="Pectin_lyase_fold/virulence"/>
</dbReference>
<dbReference type="InterPro" id="IPR006626">
    <property type="entry name" value="PbH1"/>
</dbReference>
<dbReference type="Gene3D" id="2.160.20.10">
    <property type="entry name" value="Single-stranded right-handed beta-helix, Pectin lyase-like"/>
    <property type="match status" value="1"/>
</dbReference>
<dbReference type="EMBL" id="FQXZ01000030">
    <property type="protein sequence ID" value="SHI24187.1"/>
    <property type="molecule type" value="Genomic_DNA"/>
</dbReference>